<reference evidence="1 2" key="1">
    <citation type="submission" date="2021-06" db="EMBL/GenBank/DDBJ databases">
        <authorList>
            <person name="Kallberg Y."/>
            <person name="Tangrot J."/>
            <person name="Rosling A."/>
        </authorList>
    </citation>
    <scope>NUCLEOTIDE SEQUENCE [LARGE SCALE GENOMIC DNA]</scope>
    <source>
        <strain evidence="1 2">120-4 pot B 10/14</strain>
    </source>
</reference>
<accession>A0ABN7VZI7</accession>
<keyword evidence="2" id="KW-1185">Reference proteome</keyword>
<dbReference type="EMBL" id="CAJVQB010025937">
    <property type="protein sequence ID" value="CAG8807527.1"/>
    <property type="molecule type" value="Genomic_DNA"/>
</dbReference>
<evidence type="ECO:0000313" key="2">
    <source>
        <dbReference type="Proteomes" id="UP000789901"/>
    </source>
</evidence>
<organism evidence="1 2">
    <name type="scientific">Gigaspora margarita</name>
    <dbReference type="NCBI Taxonomy" id="4874"/>
    <lineage>
        <taxon>Eukaryota</taxon>
        <taxon>Fungi</taxon>
        <taxon>Fungi incertae sedis</taxon>
        <taxon>Mucoromycota</taxon>
        <taxon>Glomeromycotina</taxon>
        <taxon>Glomeromycetes</taxon>
        <taxon>Diversisporales</taxon>
        <taxon>Gigasporaceae</taxon>
        <taxon>Gigaspora</taxon>
    </lineage>
</organism>
<evidence type="ECO:0000313" key="1">
    <source>
        <dbReference type="EMBL" id="CAG8807527.1"/>
    </source>
</evidence>
<name>A0ABN7VZI7_GIGMA</name>
<sequence length="141" mass="16108">SVEVGACIQNYKEMIDNKNKNLQKDISVRIKYESIKEQDRKISKARSKTIKISKENPYINNSLASIVLKEKIQELESDEYTILLLTGTLVVFGLVDELVGSSSRAPEFETLGQWLNNEAFDIFAVTETNLDRKEEFFVGKK</sequence>
<feature type="non-terminal residue" evidence="1">
    <location>
        <position position="1"/>
    </location>
</feature>
<gene>
    <name evidence="1" type="ORF">GMARGA_LOCUS24510</name>
</gene>
<protein>
    <submittedName>
        <fullName evidence="1">500_t:CDS:1</fullName>
    </submittedName>
</protein>
<dbReference type="Proteomes" id="UP000789901">
    <property type="component" value="Unassembled WGS sequence"/>
</dbReference>
<comment type="caution">
    <text evidence="1">The sequence shown here is derived from an EMBL/GenBank/DDBJ whole genome shotgun (WGS) entry which is preliminary data.</text>
</comment>
<proteinExistence type="predicted"/>